<sequence length="84" mass="8878">MITKTETPPRCTTTGTAKKQSIAKSSNCILSLKRAAVKLAITADLVLLLAALGSLNIPTIIAALLALNLLCGLYLKEESSHEEI</sequence>
<accession>A0A8S5RUB9</accession>
<protein>
    <submittedName>
        <fullName evidence="1">Uncharacterized protein</fullName>
    </submittedName>
</protein>
<evidence type="ECO:0000313" key="1">
    <source>
        <dbReference type="EMBL" id="DAE92863.1"/>
    </source>
</evidence>
<name>A0A8S5RUB9_9CAUD</name>
<reference evidence="1" key="1">
    <citation type="journal article" date="2021" name="Proc. Natl. Acad. Sci. U.S.A.">
        <title>A Catalog of Tens of Thousands of Viruses from Human Metagenomes Reveals Hidden Associations with Chronic Diseases.</title>
        <authorList>
            <person name="Tisza M.J."/>
            <person name="Buck C.B."/>
        </authorList>
    </citation>
    <scope>NUCLEOTIDE SEQUENCE</scope>
    <source>
        <strain evidence="1">Cttzo28</strain>
    </source>
</reference>
<dbReference type="EMBL" id="BK055796">
    <property type="protein sequence ID" value="DAE92863.1"/>
    <property type="molecule type" value="Genomic_DNA"/>
</dbReference>
<organism evidence="1">
    <name type="scientific">Ackermannviridae sp</name>
    <dbReference type="NCBI Taxonomy" id="2831612"/>
    <lineage>
        <taxon>Viruses</taxon>
        <taxon>Duplodnaviria</taxon>
        <taxon>Heunggongvirae</taxon>
        <taxon>Uroviricota</taxon>
        <taxon>Caudoviricetes</taxon>
        <taxon>Pantevenvirales</taxon>
        <taxon>Ackermannviridae</taxon>
    </lineage>
</organism>
<proteinExistence type="predicted"/>